<protein>
    <submittedName>
        <fullName evidence="1">Uncharacterized protein</fullName>
    </submittedName>
</protein>
<name>A0A9P6KDS4_9FUNG</name>
<dbReference type="AlphaFoldDB" id="A0A9P6KDS4"/>
<accession>A0A9P6KDS4</accession>
<reference evidence="1" key="1">
    <citation type="journal article" date="2020" name="Fungal Divers.">
        <title>Resolving the Mortierellaceae phylogeny through synthesis of multi-gene phylogenetics and phylogenomics.</title>
        <authorList>
            <person name="Vandepol N."/>
            <person name="Liber J."/>
            <person name="Desiro A."/>
            <person name="Na H."/>
            <person name="Kennedy M."/>
            <person name="Barry K."/>
            <person name="Grigoriev I.V."/>
            <person name="Miller A.N."/>
            <person name="O'Donnell K."/>
            <person name="Stajich J.E."/>
            <person name="Bonito G."/>
        </authorList>
    </citation>
    <scope>NUCLEOTIDE SEQUENCE</scope>
    <source>
        <strain evidence="1">KOD1015</strain>
    </source>
</reference>
<organism evidence="1 2">
    <name type="scientific">Lunasporangiospora selenospora</name>
    <dbReference type="NCBI Taxonomy" id="979761"/>
    <lineage>
        <taxon>Eukaryota</taxon>
        <taxon>Fungi</taxon>
        <taxon>Fungi incertae sedis</taxon>
        <taxon>Mucoromycota</taxon>
        <taxon>Mortierellomycotina</taxon>
        <taxon>Mortierellomycetes</taxon>
        <taxon>Mortierellales</taxon>
        <taxon>Mortierellaceae</taxon>
        <taxon>Lunasporangiospora</taxon>
    </lineage>
</organism>
<gene>
    <name evidence="1" type="ORF">BGW38_001067</name>
</gene>
<keyword evidence="2" id="KW-1185">Reference proteome</keyword>
<sequence>MGVKTNLYCGADGDFLTDIQCKMVIQGTRGDSGCMGSGDDLIARLLIKTDSSEALPTAAQVKSFIERCDGYSKTLRTNDSRQFNQETGKNACPGSEHYRCNSSQCEAAFGKDIDICVANQDVSWGSDPATTKICFGTETNHYCP</sequence>
<proteinExistence type="predicted"/>
<dbReference type="EMBL" id="JAABOA010001320">
    <property type="protein sequence ID" value="KAF9581799.1"/>
    <property type="molecule type" value="Genomic_DNA"/>
</dbReference>
<evidence type="ECO:0000313" key="1">
    <source>
        <dbReference type="EMBL" id="KAF9581799.1"/>
    </source>
</evidence>
<evidence type="ECO:0000313" key="2">
    <source>
        <dbReference type="Proteomes" id="UP000780801"/>
    </source>
</evidence>
<dbReference type="Proteomes" id="UP000780801">
    <property type="component" value="Unassembled WGS sequence"/>
</dbReference>
<comment type="caution">
    <text evidence="1">The sequence shown here is derived from an EMBL/GenBank/DDBJ whole genome shotgun (WGS) entry which is preliminary data.</text>
</comment>